<evidence type="ECO:0000259" key="4">
    <source>
        <dbReference type="PROSITE" id="PS50004"/>
    </source>
</evidence>
<evidence type="ECO:0000313" key="6">
    <source>
        <dbReference type="Proteomes" id="UP001174136"/>
    </source>
</evidence>
<feature type="region of interest" description="Disordered" evidence="2">
    <location>
        <begin position="57"/>
        <end position="84"/>
    </location>
</feature>
<accession>A0AA47P630</accession>
<evidence type="ECO:0000256" key="1">
    <source>
        <dbReference type="ARBA" id="ARBA00006996"/>
    </source>
</evidence>
<dbReference type="InterPro" id="IPR035892">
    <property type="entry name" value="C2_domain_sf"/>
</dbReference>
<protein>
    <submittedName>
        <fullName evidence="5">Synaptotagmin-4</fullName>
    </submittedName>
</protein>
<proteinExistence type="inferred from homology"/>
<name>A0AA47P630_MERPO</name>
<evidence type="ECO:0000256" key="3">
    <source>
        <dbReference type="SAM" id="Phobius"/>
    </source>
</evidence>
<dbReference type="PROSITE" id="PS50004">
    <property type="entry name" value="C2"/>
    <property type="match status" value="1"/>
</dbReference>
<dbReference type="GO" id="GO:0005544">
    <property type="term" value="F:calcium-dependent phospholipid binding"/>
    <property type="evidence" value="ECO:0007669"/>
    <property type="project" value="TreeGrafter"/>
</dbReference>
<dbReference type="SUPFAM" id="SSF49562">
    <property type="entry name" value="C2 domain (Calcium/lipid-binding domain, CaLB)"/>
    <property type="match status" value="1"/>
</dbReference>
<dbReference type="GO" id="GO:0030276">
    <property type="term" value="F:clathrin binding"/>
    <property type="evidence" value="ECO:0007669"/>
    <property type="project" value="TreeGrafter"/>
</dbReference>
<dbReference type="PANTHER" id="PTHR10024:SF351">
    <property type="entry name" value="SYNAPTOTAGMIN-4-LIKE"/>
    <property type="match status" value="1"/>
</dbReference>
<dbReference type="GO" id="GO:0000149">
    <property type="term" value="F:SNARE binding"/>
    <property type="evidence" value="ECO:0007669"/>
    <property type="project" value="TreeGrafter"/>
</dbReference>
<dbReference type="EMBL" id="JAOPHQ010002241">
    <property type="protein sequence ID" value="KAK0147997.1"/>
    <property type="molecule type" value="Genomic_DNA"/>
</dbReference>
<organism evidence="5 6">
    <name type="scientific">Merluccius polli</name>
    <name type="common">Benguela hake</name>
    <name type="synonym">Merluccius cadenati</name>
    <dbReference type="NCBI Taxonomy" id="89951"/>
    <lineage>
        <taxon>Eukaryota</taxon>
        <taxon>Metazoa</taxon>
        <taxon>Chordata</taxon>
        <taxon>Craniata</taxon>
        <taxon>Vertebrata</taxon>
        <taxon>Euteleostomi</taxon>
        <taxon>Actinopterygii</taxon>
        <taxon>Neopterygii</taxon>
        <taxon>Teleostei</taxon>
        <taxon>Neoteleostei</taxon>
        <taxon>Acanthomorphata</taxon>
        <taxon>Zeiogadaria</taxon>
        <taxon>Gadariae</taxon>
        <taxon>Gadiformes</taxon>
        <taxon>Gadoidei</taxon>
        <taxon>Merlucciidae</taxon>
        <taxon>Merluccius</taxon>
    </lineage>
</organism>
<evidence type="ECO:0000313" key="5">
    <source>
        <dbReference type="EMBL" id="KAK0147997.1"/>
    </source>
</evidence>
<dbReference type="Proteomes" id="UP001174136">
    <property type="component" value="Unassembled WGS sequence"/>
</dbReference>
<dbReference type="GO" id="GO:0048791">
    <property type="term" value="P:calcium ion-regulated exocytosis of neurotransmitter"/>
    <property type="evidence" value="ECO:0007669"/>
    <property type="project" value="TreeGrafter"/>
</dbReference>
<keyword evidence="6" id="KW-1185">Reference proteome</keyword>
<dbReference type="Gene3D" id="2.60.40.150">
    <property type="entry name" value="C2 domain"/>
    <property type="match status" value="1"/>
</dbReference>
<keyword evidence="3" id="KW-0472">Membrane</keyword>
<feature type="region of interest" description="Disordered" evidence="2">
    <location>
        <begin position="98"/>
        <end position="126"/>
    </location>
</feature>
<dbReference type="GO" id="GO:0006906">
    <property type="term" value="P:vesicle fusion"/>
    <property type="evidence" value="ECO:0007669"/>
    <property type="project" value="TreeGrafter"/>
</dbReference>
<dbReference type="SMART" id="SM00239">
    <property type="entry name" value="C2"/>
    <property type="match status" value="1"/>
</dbReference>
<keyword evidence="3" id="KW-1133">Transmembrane helix</keyword>
<dbReference type="GO" id="GO:0070382">
    <property type="term" value="C:exocytic vesicle"/>
    <property type="evidence" value="ECO:0007669"/>
    <property type="project" value="TreeGrafter"/>
</dbReference>
<reference evidence="5" key="1">
    <citation type="journal article" date="2023" name="Front. Mar. Sci.">
        <title>A new Merluccius polli reference genome to investigate the effects of global change in West African waters.</title>
        <authorList>
            <person name="Mateo J.L."/>
            <person name="Blanco-Fernandez C."/>
            <person name="Garcia-Vazquez E."/>
            <person name="Machado-Schiaffino G."/>
        </authorList>
    </citation>
    <scope>NUCLEOTIDE SEQUENCE</scope>
    <source>
        <strain evidence="5">C29</strain>
        <tissue evidence="5">Fin</tissue>
    </source>
</reference>
<dbReference type="GO" id="GO:0005509">
    <property type="term" value="F:calcium ion binding"/>
    <property type="evidence" value="ECO:0007669"/>
    <property type="project" value="TreeGrafter"/>
</dbReference>
<dbReference type="GO" id="GO:0005886">
    <property type="term" value="C:plasma membrane"/>
    <property type="evidence" value="ECO:0007669"/>
    <property type="project" value="TreeGrafter"/>
</dbReference>
<dbReference type="GO" id="GO:0030424">
    <property type="term" value="C:axon"/>
    <property type="evidence" value="ECO:0007669"/>
    <property type="project" value="TreeGrafter"/>
</dbReference>
<dbReference type="GO" id="GO:0098793">
    <property type="term" value="C:presynapse"/>
    <property type="evidence" value="ECO:0007669"/>
    <property type="project" value="GOC"/>
</dbReference>
<feature type="transmembrane region" description="Helical" evidence="3">
    <location>
        <begin position="26"/>
        <end position="47"/>
    </location>
</feature>
<feature type="domain" description="C2" evidence="4">
    <location>
        <begin position="359"/>
        <end position="494"/>
    </location>
</feature>
<dbReference type="GO" id="GO:0001786">
    <property type="term" value="F:phosphatidylserine binding"/>
    <property type="evidence" value="ECO:0007669"/>
    <property type="project" value="TreeGrafter"/>
</dbReference>
<gene>
    <name evidence="5" type="primary">Syt4_0</name>
    <name evidence="5" type="ORF">N1851_012302</name>
</gene>
<dbReference type="InterPro" id="IPR000008">
    <property type="entry name" value="C2_dom"/>
</dbReference>
<dbReference type="Pfam" id="PF00168">
    <property type="entry name" value="C2"/>
    <property type="match status" value="1"/>
</dbReference>
<comment type="similarity">
    <text evidence="1">Belongs to the synaptotagmin family.</text>
</comment>
<sequence length="609" mass="65274">MDAVDSALRADAVVGMRTGCGFHLQVLLAVGLAVFCWFLVLSCVLCWRRRSRSSLSAQDKEAGLTSPHQGAPVIPTPSPSTRPVKQQYEELDGDVLELPSSRSSSSLGALADPEKRSPGARFPLRRLSSPAVPCSARAAAPRRGRASLPSLPKLNLVSKSRRAADRRSTVSADSFLTCGEGSHLTPTSSSCPQYGSGGSAAPPEPAAALLHFSVVFSPAQGTLAVSIAGLTGAVARRRCGVFVRVSLPPLYPSPQHAPSRRRSSLGPELHKQNFVLQVGSMQELLACTLTLAVHSRDFSGLREAAVGLVEMPCGEMDWEPDIASTYIRELSPAKSKLKKSLSSQESSARRKSSAAPCRALGQLFILLQYQAPAQRVKVMIRKAESLVKLTRMPGAPDHCVVINLRQDGKVITTKETKAVGGPNPVWNAPFLFDLPSGDITQLPLVFEFVVMQGRLYTKSSVLGSVLIGCAAPEAGRGHWKEMCSRGQLETARWHTIQSDGPRERLSSDPHIHHSHTLHICLMDPSRASKASLPALCRLSAGSLPALCWLSAGSLLATPRVLVLVLVVVKRERTVLSSHLEQALSVGRLRGGATTPVRAEQHDPAPLSSR</sequence>
<comment type="caution">
    <text evidence="5">The sequence shown here is derived from an EMBL/GenBank/DDBJ whole genome shotgun (WGS) entry which is preliminary data.</text>
</comment>
<dbReference type="PANTHER" id="PTHR10024">
    <property type="entry name" value="SYNAPTOTAGMIN"/>
    <property type="match status" value="1"/>
</dbReference>
<evidence type="ECO:0000256" key="2">
    <source>
        <dbReference type="SAM" id="MobiDB-lite"/>
    </source>
</evidence>
<dbReference type="AlphaFoldDB" id="A0AA47P630"/>
<keyword evidence="3" id="KW-0812">Transmembrane</keyword>